<evidence type="ECO:0000313" key="2">
    <source>
        <dbReference type="EMBL" id="MDC5698599.1"/>
    </source>
</evidence>
<dbReference type="PANTHER" id="PTHR43384:SF14">
    <property type="entry name" value="ESX-1 SECRETION-ASSOCIATED PROTEIN ESPI"/>
    <property type="match status" value="1"/>
</dbReference>
<feature type="region of interest" description="Disordered" evidence="1">
    <location>
        <begin position="201"/>
        <end position="222"/>
    </location>
</feature>
<dbReference type="Gene3D" id="3.40.50.300">
    <property type="entry name" value="P-loop containing nucleotide triphosphate hydrolases"/>
    <property type="match status" value="1"/>
</dbReference>
<dbReference type="RefSeq" id="WP_272463165.1">
    <property type="nucleotide sequence ID" value="NZ_JAPFQL010000075.1"/>
</dbReference>
<dbReference type="InterPro" id="IPR050625">
    <property type="entry name" value="ParA/MinD_ATPase"/>
</dbReference>
<feature type="compositionally biased region" description="Polar residues" evidence="1">
    <location>
        <begin position="53"/>
        <end position="63"/>
    </location>
</feature>
<dbReference type="SUPFAM" id="SSF52540">
    <property type="entry name" value="P-loop containing nucleoside triphosphate hydrolases"/>
    <property type="match status" value="1"/>
</dbReference>
<keyword evidence="3" id="KW-1185">Reference proteome</keyword>
<dbReference type="InterPro" id="IPR027417">
    <property type="entry name" value="P-loop_NTPase"/>
</dbReference>
<comment type="caution">
    <text evidence="2">The sequence shown here is derived from an EMBL/GenBank/DDBJ whole genome shotgun (WGS) entry which is preliminary data.</text>
</comment>
<sequence>MSNDDSGKAKGQGIPGYSANNTIPGGFSLPLPTVTNSAVDAVETTPAEPADPWSTTWDDTSWQLPEPDAAASPYSEDGLSEYTGADHGSGSDWADSYDHGGDQAGPANRQAASGWEPWEPSGASSFNPDTGHWSDLQRNDETAARSAEEYSGWAPAGSPAPAPLNGLHYPGSHAAAERAHAATPPVDPDVAAAAVELGHDPSSAAYGPAPVAHSGHDRPSADDLITVRSKGEREKIKASSGLRRAFGLGPGLKELLERDRIDRIARPLSGRKTIMVINTKGGGGKTLVTLMLASYLGRYRSGSVLAWDNNETEGTLGMRAPSQSHHRTVVDLLAALPSIAADPNAGTSELEHWVREQRGLSFDVLASADDDEAMRVIGEQEFEDLHTQLSRFYRMIVVDTGNNRLSPNWLAAAARADMLVFATSLKDDTSVVAAKNLDALVAMGRGDLVKNAVCVISHTTAKGNDVGAGVHTREHFEQWVREVVDIPYDPALAPGLHLDPTKISRKTHEACMEMTAVVVDGL</sequence>
<reference evidence="2 3" key="1">
    <citation type="submission" date="2022-11" db="EMBL/GenBank/DDBJ databases">
        <title>Anaerobic phenanthrene biodegradation by a DNRA strain PheN6.</title>
        <authorList>
            <person name="Zhang Z."/>
        </authorList>
    </citation>
    <scope>NUCLEOTIDE SEQUENCE [LARGE SCALE GENOMIC DNA]</scope>
    <source>
        <strain evidence="2 3">PheN6</strain>
    </source>
</reference>
<protein>
    <recommendedName>
        <fullName evidence="4">MinD-like ATPase involved in chromosome partitioning or flagellar assembly</fullName>
    </recommendedName>
</protein>
<organism evidence="2 3">
    <name type="scientific">Intrasporangium calvum</name>
    <dbReference type="NCBI Taxonomy" id="53358"/>
    <lineage>
        <taxon>Bacteria</taxon>
        <taxon>Bacillati</taxon>
        <taxon>Actinomycetota</taxon>
        <taxon>Actinomycetes</taxon>
        <taxon>Micrococcales</taxon>
        <taxon>Intrasporangiaceae</taxon>
        <taxon>Intrasporangium</taxon>
    </lineage>
</organism>
<feature type="compositionally biased region" description="Basic and acidic residues" evidence="1">
    <location>
        <begin position="135"/>
        <end position="148"/>
    </location>
</feature>
<accession>A0ABT5GK56</accession>
<gene>
    <name evidence="2" type="ORF">OO014_15180</name>
</gene>
<evidence type="ECO:0008006" key="4">
    <source>
        <dbReference type="Google" id="ProtNLM"/>
    </source>
</evidence>
<evidence type="ECO:0000256" key="1">
    <source>
        <dbReference type="SAM" id="MobiDB-lite"/>
    </source>
</evidence>
<dbReference type="Proteomes" id="UP001150259">
    <property type="component" value="Unassembled WGS sequence"/>
</dbReference>
<dbReference type="PANTHER" id="PTHR43384">
    <property type="entry name" value="SEPTUM SITE-DETERMINING PROTEIN MIND HOMOLOG, CHLOROPLASTIC-RELATED"/>
    <property type="match status" value="1"/>
</dbReference>
<evidence type="ECO:0000313" key="3">
    <source>
        <dbReference type="Proteomes" id="UP001150259"/>
    </source>
</evidence>
<feature type="region of interest" description="Disordered" evidence="1">
    <location>
        <begin position="1"/>
        <end position="170"/>
    </location>
</feature>
<dbReference type="EMBL" id="JAPFQL010000075">
    <property type="protein sequence ID" value="MDC5698599.1"/>
    <property type="molecule type" value="Genomic_DNA"/>
</dbReference>
<proteinExistence type="predicted"/>
<name>A0ABT5GK56_9MICO</name>